<dbReference type="KEGG" id="ttn:TTX_0447"/>
<keyword evidence="2" id="KW-1185">Reference proteome</keyword>
<proteinExistence type="predicted"/>
<dbReference type="OrthoDB" id="137613at2157"/>
<dbReference type="AlphaFoldDB" id="G4RNH0"/>
<evidence type="ECO:0000313" key="1">
    <source>
        <dbReference type="EMBL" id="CCC81114.1"/>
    </source>
</evidence>
<accession>G4RNH0</accession>
<dbReference type="Proteomes" id="UP000002654">
    <property type="component" value="Chromosome"/>
</dbReference>
<dbReference type="GeneID" id="11263449"/>
<sequence>MDKLLATALALIIAIGGISAWIFIEMWTTPSVWVPLNNAQGRSVFPTACPMASGLYSGNATYVNDDNILNYVNHYLVYIQKYYPSAEIKLIEKYSNNYYVVIWDKRQNIGIEELLVYPNGVVHPEPQSMMWRFRDPGNEAVAERIAEEWLSHNFPGSVITEAYPFRGYYTFHFKTPDGDMQMISVSPYGQVIYHWWHGKYIKNIYDEN</sequence>
<name>G4RNH0_THETK</name>
<evidence type="ECO:0000313" key="2">
    <source>
        <dbReference type="Proteomes" id="UP000002654"/>
    </source>
</evidence>
<protein>
    <submittedName>
        <fullName evidence="1">Uncharacterized protein</fullName>
    </submittedName>
</protein>
<dbReference type="EMBL" id="FN869859">
    <property type="protein sequence ID" value="CCC81114.1"/>
    <property type="molecule type" value="Genomic_DNA"/>
</dbReference>
<dbReference type="HOGENOM" id="CLU_098908_0_1_2"/>
<gene>
    <name evidence="1" type="ordered locus">TTX_0447</name>
</gene>
<organism evidence="1 2">
    <name type="scientific">Thermoproteus tenax (strain ATCC 35583 / DSM 2078 / JCM 9277 / NBRC 100435 / Kra 1)</name>
    <dbReference type="NCBI Taxonomy" id="768679"/>
    <lineage>
        <taxon>Archaea</taxon>
        <taxon>Thermoproteota</taxon>
        <taxon>Thermoprotei</taxon>
        <taxon>Thermoproteales</taxon>
        <taxon>Thermoproteaceae</taxon>
        <taxon>Thermoproteus</taxon>
    </lineage>
</organism>
<dbReference type="eggNOG" id="arCOG07057">
    <property type="taxonomic scope" value="Archaea"/>
</dbReference>
<reference evidence="1 2" key="1">
    <citation type="journal article" date="2011" name="PLoS ONE">
        <title>The complete genome sequence of Thermoproteus tenax: a physiologically versatile member of the Crenarchaeota.</title>
        <authorList>
            <person name="Siebers B."/>
            <person name="Zaparty M."/>
            <person name="Raddatz G."/>
            <person name="Tjaden B."/>
            <person name="Albers S.V."/>
            <person name="Bell S.D."/>
            <person name="Blombach F."/>
            <person name="Kletzin A."/>
            <person name="Kyrpides N."/>
            <person name="Lanz C."/>
            <person name="Plagens A."/>
            <person name="Rampp M."/>
            <person name="Rosinus A."/>
            <person name="von Jan M."/>
            <person name="Makarova K.S."/>
            <person name="Klenk H.P."/>
            <person name="Schuster S.C."/>
            <person name="Hensel R."/>
        </authorList>
    </citation>
    <scope>NUCLEOTIDE SEQUENCE [LARGE SCALE GENOMIC DNA]</scope>
    <source>
        <strain evidence="2">ATCC 35583 / DSM 2078 / JCM 9277 / NBRC 100435 / Kra 1</strain>
    </source>
</reference>
<dbReference type="RefSeq" id="WP_014126371.1">
    <property type="nucleotide sequence ID" value="NC_016070.1"/>
</dbReference>
<dbReference type="STRING" id="768679.TTX_0447"/>
<dbReference type="PATRIC" id="fig|768679.9.peg.463"/>
<dbReference type="PaxDb" id="768679-TTX_0447"/>